<proteinExistence type="predicted"/>
<dbReference type="RefSeq" id="WP_097042132.1">
    <property type="nucleotide sequence ID" value="NZ_OBQF01000006.1"/>
</dbReference>
<evidence type="ECO:0000256" key="1">
    <source>
        <dbReference type="SAM" id="SignalP"/>
    </source>
</evidence>
<gene>
    <name evidence="2" type="ORF">SAMN05878391_2242</name>
</gene>
<sequence length="158" mass="16993">MNKKLPLLFAAVLVLVLSGCAAGDREEAETGFEVVAKSQSVPVQEFQNGAELIHDEDMLMTSVEETGADIGAEDVDFEEALLFEVSIMENGCGYTLTSVEEDDGILKFNFELTPVAEEGAAPGDVICTEIAVPAVFYVKTGPVDFHSLEVYGSGMKYE</sequence>
<evidence type="ECO:0000313" key="2">
    <source>
        <dbReference type="EMBL" id="SOC44213.1"/>
    </source>
</evidence>
<dbReference type="OrthoDB" id="2389392at2"/>
<dbReference type="Proteomes" id="UP000219412">
    <property type="component" value="Unassembled WGS sequence"/>
</dbReference>
<evidence type="ECO:0008006" key="4">
    <source>
        <dbReference type="Google" id="ProtNLM"/>
    </source>
</evidence>
<accession>A0A285UR14</accession>
<dbReference type="AlphaFoldDB" id="A0A285UR14"/>
<feature type="signal peptide" evidence="1">
    <location>
        <begin position="1"/>
        <end position="21"/>
    </location>
</feature>
<dbReference type="PROSITE" id="PS51257">
    <property type="entry name" value="PROKAR_LIPOPROTEIN"/>
    <property type="match status" value="1"/>
</dbReference>
<protein>
    <recommendedName>
        <fullName evidence="4">Lipoprotein</fullName>
    </recommendedName>
</protein>
<dbReference type="EMBL" id="OBQF01000006">
    <property type="protein sequence ID" value="SOC44213.1"/>
    <property type="molecule type" value="Genomic_DNA"/>
</dbReference>
<reference evidence="3" key="1">
    <citation type="submission" date="2017-08" db="EMBL/GenBank/DDBJ databases">
        <authorList>
            <person name="Varghese N."/>
            <person name="Submissions S."/>
        </authorList>
    </citation>
    <scope>NUCLEOTIDE SEQUENCE [LARGE SCALE GENOMIC DNA]</scope>
    <source>
        <strain evidence="3">DSM 23173</strain>
    </source>
</reference>
<evidence type="ECO:0000313" key="3">
    <source>
        <dbReference type="Proteomes" id="UP000219412"/>
    </source>
</evidence>
<organism evidence="2 3">
    <name type="scientific">Salinicoccus kekensis</name>
    <dbReference type="NCBI Taxonomy" id="714307"/>
    <lineage>
        <taxon>Bacteria</taxon>
        <taxon>Bacillati</taxon>
        <taxon>Bacillota</taxon>
        <taxon>Bacilli</taxon>
        <taxon>Bacillales</taxon>
        <taxon>Staphylococcaceae</taxon>
        <taxon>Salinicoccus</taxon>
    </lineage>
</organism>
<name>A0A285UR14_9STAP</name>
<feature type="chain" id="PRO_5039464408" description="Lipoprotein" evidence="1">
    <location>
        <begin position="22"/>
        <end position="158"/>
    </location>
</feature>
<keyword evidence="3" id="KW-1185">Reference proteome</keyword>
<keyword evidence="1" id="KW-0732">Signal</keyword>